<dbReference type="GO" id="GO:0010468">
    <property type="term" value="P:regulation of gene expression"/>
    <property type="evidence" value="ECO:0007669"/>
    <property type="project" value="InterPro"/>
</dbReference>
<dbReference type="Gene3D" id="3.40.50.1010">
    <property type="entry name" value="5'-nuclease"/>
    <property type="match status" value="1"/>
</dbReference>
<dbReference type="Pfam" id="PF14418">
    <property type="entry name" value="OHA"/>
    <property type="match status" value="1"/>
</dbReference>
<feature type="region of interest" description="Disordered" evidence="1">
    <location>
        <begin position="499"/>
        <end position="547"/>
    </location>
</feature>
<reference evidence="3" key="1">
    <citation type="journal article" date="2020" name="bioRxiv">
        <title>Hybrid origin of Populus tomentosa Carr. identified through genome sequencing and phylogenomic analysis.</title>
        <authorList>
            <person name="An X."/>
            <person name="Gao K."/>
            <person name="Chen Z."/>
            <person name="Li J."/>
            <person name="Yang X."/>
            <person name="Yang X."/>
            <person name="Zhou J."/>
            <person name="Guo T."/>
            <person name="Zhao T."/>
            <person name="Huang S."/>
            <person name="Miao D."/>
            <person name="Khan W.U."/>
            <person name="Rao P."/>
            <person name="Ye M."/>
            <person name="Lei B."/>
            <person name="Liao W."/>
            <person name="Wang J."/>
            <person name="Ji L."/>
            <person name="Li Y."/>
            <person name="Guo B."/>
            <person name="Mustafa N.S."/>
            <person name="Li S."/>
            <person name="Yun Q."/>
            <person name="Keller S.R."/>
            <person name="Mao J."/>
            <person name="Zhang R."/>
            <person name="Strauss S.H."/>
        </authorList>
    </citation>
    <scope>NUCLEOTIDE SEQUENCE</scope>
    <source>
        <strain evidence="3">GM15</strain>
        <tissue evidence="3">Leaf</tissue>
    </source>
</reference>
<dbReference type="Gene3D" id="3.30.420.610">
    <property type="entry name" value="LOTUS domain-like"/>
    <property type="match status" value="2"/>
</dbReference>
<dbReference type="InterPro" id="IPR025605">
    <property type="entry name" value="OST-HTH/LOTUS_dom"/>
</dbReference>
<feature type="region of interest" description="Disordered" evidence="1">
    <location>
        <begin position="708"/>
        <end position="738"/>
    </location>
</feature>
<dbReference type="CDD" id="cd10910">
    <property type="entry name" value="PIN_limkain_b1_N_like"/>
    <property type="match status" value="1"/>
</dbReference>
<feature type="compositionally biased region" description="Low complexity" evidence="1">
    <location>
        <begin position="379"/>
        <end position="394"/>
    </location>
</feature>
<organism evidence="3 4">
    <name type="scientific">Populus tomentosa</name>
    <name type="common">Chinese white poplar</name>
    <dbReference type="NCBI Taxonomy" id="118781"/>
    <lineage>
        <taxon>Eukaryota</taxon>
        <taxon>Viridiplantae</taxon>
        <taxon>Streptophyta</taxon>
        <taxon>Embryophyta</taxon>
        <taxon>Tracheophyta</taxon>
        <taxon>Spermatophyta</taxon>
        <taxon>Magnoliopsida</taxon>
        <taxon>eudicotyledons</taxon>
        <taxon>Gunneridae</taxon>
        <taxon>Pentapetalae</taxon>
        <taxon>rosids</taxon>
        <taxon>fabids</taxon>
        <taxon>Malpighiales</taxon>
        <taxon>Salicaceae</taxon>
        <taxon>Saliceae</taxon>
        <taxon>Populus</taxon>
    </lineage>
</organism>
<feature type="region of interest" description="Disordered" evidence="1">
    <location>
        <begin position="339"/>
        <end position="398"/>
    </location>
</feature>
<dbReference type="InterPro" id="IPR024768">
    <property type="entry name" value="Marf1"/>
</dbReference>
<feature type="region of interest" description="Disordered" evidence="1">
    <location>
        <begin position="850"/>
        <end position="977"/>
    </location>
</feature>
<evidence type="ECO:0000256" key="1">
    <source>
        <dbReference type="SAM" id="MobiDB-lite"/>
    </source>
</evidence>
<feature type="compositionally biased region" description="Acidic residues" evidence="1">
    <location>
        <begin position="888"/>
        <end position="898"/>
    </location>
</feature>
<dbReference type="PROSITE" id="PS51644">
    <property type="entry name" value="HTH_OST"/>
    <property type="match status" value="2"/>
</dbReference>
<protein>
    <recommendedName>
        <fullName evidence="2">HTH OST-type domain-containing protein</fullName>
    </recommendedName>
</protein>
<feature type="compositionally biased region" description="Polar residues" evidence="1">
    <location>
        <begin position="947"/>
        <end position="975"/>
    </location>
</feature>
<feature type="compositionally biased region" description="Basic and acidic residues" evidence="1">
    <location>
        <begin position="708"/>
        <end position="719"/>
    </location>
</feature>
<sequence length="1007" mass="111032">MIISKPFSSKTLLSLTSKNPSSSPLLPYSFFISHFSTSSLAPHHSYSHSLSDSKNVRVSVWWDIENCNVPRGVNVFRVAQAITAALRGNGIKGPVQITAFGDVSQLSRANQEALFSTGINLAHIPNGGKNSADRSLLVDLMCWVSQNPPPAHLFLISGDRDFANVLHRLRMNNYNILLAAKDTAPSVLCSAASIMWQWDSLVKGENLSGKHFNQPPDGPFASWYVHYKGPLEDPFAVVEQPTCLKVKDKPEASSESAVCPIPKAVMKQLCHILSSCPKGMSITDLQSELAKSSVPVDKDLYGYKEFSRFLLSMPHILRLKSDGDGRFVVHCATTKAPEPFQLNPCKSTPTAVNNGRQHITRSSKSNDEDISASGSVDGKLSLPSSLKPNLKAPPTNVHQPSLAEKSVKMNIQQPPKQMEQPQPSKQMEQPPAVAEKAETVNAKMIEDHLPAVKEQVSATEVGFFRKFWRRLFGGKVNDSELKSENVLVESSGENLVKKNENTLAEHDPSSESPLKNVEKKSVDSTSQGDDPVDPTVETTWGNKTATSSEPHAGILRKSSGLFNRILDWCKFGGDSADASNDQRTVIHGHMKSDAGKPEVFSEDLFWREMESFIVMKRGSLVISQSRTREQLAQNLQKEGPLVLRSLSESDVLQLVDMIISEKKWVEECPSEAFPFKLSWFVAQSTVGDSRASNGLISIFMSALSESDLRRQPGHGDKKSQSISHTGVSSPVSVNKNPCERSRSEILGDCQKLVKEIVKEFPGGYDMDAFRKLFLERNGYNLDAKKLGYPKLASFLQIMPGVKIESNLIIPCNEMAKRSSTGRAVLNNTSSESELFDASKKDDELDSTWEELGPVDNTGSGKMAMQSALRMKRRGERMRQPYPEYESPLSDDEYSDSEDSGVVTHPGGQAKPGFIDENSSLLQMLDSWDDSKEGDDKNQPENLESVLDSFTNGLRSSYSSRPGTKIKTSQRPQKSYSFVADPVENKTESLVDGILVSLKKPNESRVEG</sequence>
<feature type="compositionally biased region" description="Polar residues" evidence="1">
    <location>
        <begin position="344"/>
        <end position="363"/>
    </location>
</feature>
<dbReference type="InterPro" id="IPR041966">
    <property type="entry name" value="LOTUS-like"/>
</dbReference>
<evidence type="ECO:0000259" key="2">
    <source>
        <dbReference type="PROSITE" id="PS51644"/>
    </source>
</evidence>
<feature type="domain" description="HTH OST-type" evidence="2">
    <location>
        <begin position="261"/>
        <end position="333"/>
    </location>
</feature>
<feature type="compositionally biased region" description="Basic and acidic residues" evidence="1">
    <location>
        <begin position="928"/>
        <end position="938"/>
    </location>
</feature>
<accession>A0A8X8AK48</accession>
<dbReference type="Pfam" id="PF01936">
    <property type="entry name" value="NYN"/>
    <property type="match status" value="1"/>
</dbReference>
<dbReference type="OrthoDB" id="549353at2759"/>
<dbReference type="Pfam" id="PF12872">
    <property type="entry name" value="OST-HTH"/>
    <property type="match status" value="2"/>
</dbReference>
<keyword evidence="4" id="KW-1185">Reference proteome</keyword>
<dbReference type="GO" id="GO:0005777">
    <property type="term" value="C:peroxisome"/>
    <property type="evidence" value="ECO:0007669"/>
    <property type="project" value="InterPro"/>
</dbReference>
<proteinExistence type="predicted"/>
<comment type="caution">
    <text evidence="3">The sequence shown here is derived from an EMBL/GenBank/DDBJ whole genome shotgun (WGS) entry which is preliminary data.</text>
</comment>
<evidence type="ECO:0000313" key="3">
    <source>
        <dbReference type="EMBL" id="KAG6789811.1"/>
    </source>
</evidence>
<feature type="compositionally biased region" description="Polar residues" evidence="1">
    <location>
        <begin position="536"/>
        <end position="547"/>
    </location>
</feature>
<dbReference type="Proteomes" id="UP000886885">
    <property type="component" value="Chromosome 1D"/>
</dbReference>
<dbReference type="CDD" id="cd08824">
    <property type="entry name" value="LOTUS"/>
    <property type="match status" value="2"/>
</dbReference>
<gene>
    <name evidence="3" type="ORF">POTOM_005937</name>
</gene>
<feature type="region of interest" description="Disordered" evidence="1">
    <location>
        <begin position="412"/>
        <end position="435"/>
    </location>
</feature>
<dbReference type="InterPro" id="IPR021139">
    <property type="entry name" value="NYN"/>
</dbReference>
<feature type="region of interest" description="Disordered" evidence="1">
    <location>
        <begin position="826"/>
        <end position="845"/>
    </location>
</feature>
<feature type="domain" description="HTH OST-type" evidence="2">
    <location>
        <begin position="745"/>
        <end position="819"/>
    </location>
</feature>
<feature type="compositionally biased region" description="Polar residues" evidence="1">
    <location>
        <begin position="720"/>
        <end position="735"/>
    </location>
</feature>
<feature type="compositionally biased region" description="Basic and acidic residues" evidence="1">
    <location>
        <begin position="499"/>
        <end position="509"/>
    </location>
</feature>
<dbReference type="EMBL" id="JAAWWB010000002">
    <property type="protein sequence ID" value="KAG6789811.1"/>
    <property type="molecule type" value="Genomic_DNA"/>
</dbReference>
<feature type="compositionally biased region" description="Low complexity" evidence="1">
    <location>
        <begin position="412"/>
        <end position="431"/>
    </location>
</feature>
<dbReference type="InterPro" id="IPR025677">
    <property type="entry name" value="OST-HTH-assoc_dom"/>
</dbReference>
<evidence type="ECO:0000313" key="4">
    <source>
        <dbReference type="Proteomes" id="UP000886885"/>
    </source>
</evidence>
<dbReference type="PANTHER" id="PTHR14379">
    <property type="entry name" value="LIMKAIN B LKAP"/>
    <property type="match status" value="1"/>
</dbReference>
<dbReference type="AlphaFoldDB" id="A0A8X8AK48"/>
<name>A0A8X8AK48_POPTO</name>
<dbReference type="GO" id="GO:0004540">
    <property type="term" value="F:RNA nuclease activity"/>
    <property type="evidence" value="ECO:0007669"/>
    <property type="project" value="InterPro"/>
</dbReference>
<dbReference type="PANTHER" id="PTHR14379:SF6">
    <property type="entry name" value="EMB|CAB71880.1"/>
    <property type="match status" value="1"/>
</dbReference>